<accession>A0A8X8K3N5</accession>
<dbReference type="AlphaFoldDB" id="A0A8X8K3N5"/>
<proteinExistence type="predicted"/>
<keyword evidence="2" id="KW-1185">Reference proteome</keyword>
<name>A0A8X8K3N5_9GAMM</name>
<evidence type="ECO:0000313" key="2">
    <source>
        <dbReference type="Proteomes" id="UP000636938"/>
    </source>
</evidence>
<evidence type="ECO:0000313" key="1">
    <source>
        <dbReference type="EMBL" id="MBD7955764.1"/>
    </source>
</evidence>
<reference evidence="1 2" key="1">
    <citation type="submission" date="2020-08" db="EMBL/GenBank/DDBJ databases">
        <title>A Genomic Blueprint of the Chicken Gut Microbiome.</title>
        <authorList>
            <person name="Gilroy R."/>
            <person name="Ravi A."/>
            <person name="Getino M."/>
            <person name="Pursley I."/>
            <person name="Horton D.L."/>
            <person name="Alikhan N.-F."/>
            <person name="Baker D."/>
            <person name="Gharbi K."/>
            <person name="Hall N."/>
            <person name="Watson M."/>
            <person name="Adriaenssens E.M."/>
            <person name="Foster-Nyarko E."/>
            <person name="Jarju S."/>
            <person name="Secka A."/>
            <person name="Antonio M."/>
            <person name="Oren A."/>
            <person name="Chaudhuri R."/>
            <person name="La Ragione R.M."/>
            <person name="Hildebrand F."/>
            <person name="Pallen M.J."/>
        </authorList>
    </citation>
    <scope>NUCLEOTIDE SEQUENCE [LARGE SCALE GENOMIC DNA]</scope>
    <source>
        <strain evidence="1 2">Sa5BUN4</strain>
    </source>
</reference>
<protein>
    <submittedName>
        <fullName evidence="1">Uncharacterized protein</fullName>
    </submittedName>
</protein>
<dbReference type="Proteomes" id="UP000636938">
    <property type="component" value="Unassembled WGS sequence"/>
</dbReference>
<comment type="caution">
    <text evidence="1">The sequence shown here is derived from an EMBL/GenBank/DDBJ whole genome shotgun (WGS) entry which is preliminary data.</text>
</comment>
<gene>
    <name evidence="1" type="ORF">H9654_16325</name>
</gene>
<organism evidence="1 2">
    <name type="scientific">Stenotrophomonas lacuserhaii</name>
    <dbReference type="NCBI Taxonomy" id="2760084"/>
    <lineage>
        <taxon>Bacteria</taxon>
        <taxon>Pseudomonadati</taxon>
        <taxon>Pseudomonadota</taxon>
        <taxon>Gammaproteobacteria</taxon>
        <taxon>Lysobacterales</taxon>
        <taxon>Lysobacteraceae</taxon>
        <taxon>Stenotrophomonas</taxon>
    </lineage>
</organism>
<dbReference type="NCBIfam" id="NF045477">
    <property type="entry name" value="LPO_1073_dom"/>
    <property type="match status" value="1"/>
</dbReference>
<sequence>MCEKVTPVSHKQSQSVAEAGTALQAGGDITVYSGVSYGEVKEIALDVFKANFYQLAGPAREEAGRRATEITEGFLDKLRAENPAGFGGADDPGFQYALYSVQREYARSGDKDLGDLLVDLLVDRSKQEQRDILQLVLDESLVTAPKLTRGQFDVLALIFVFKNTRNAGVLSLDTLDTYLDKYIQSFISEKPATDASMQHLQFTGCGASSLSVYSLEHCLMRSYKGLFMKGFTAQDLVNRGIELPVTHPIFVKCFNDSSLGQINAIDDDHLARTLGELSVSNDQGELIKKLYGENVMDEAGIRSMVVGRRSYMDDLFTHWSSSGMSRFTLTSVGMAIGHANMKRLIGDFSDLSIWIN</sequence>
<dbReference type="EMBL" id="JACSQS010000022">
    <property type="protein sequence ID" value="MBD7955764.1"/>
    <property type="molecule type" value="Genomic_DNA"/>
</dbReference>
<dbReference type="InterPro" id="IPR053773">
    <property type="entry name" value="Vpar_1526-like"/>
</dbReference>